<protein>
    <recommendedName>
        <fullName evidence="3">WXG100 family type VII secretion target</fullName>
    </recommendedName>
</protein>
<dbReference type="AlphaFoldDB" id="A0A7X6L9P2"/>
<evidence type="ECO:0008006" key="3">
    <source>
        <dbReference type="Google" id="ProtNLM"/>
    </source>
</evidence>
<dbReference type="EMBL" id="JAAXOS010000016">
    <property type="protein sequence ID" value="NKY30200.1"/>
    <property type="molecule type" value="Genomic_DNA"/>
</dbReference>
<comment type="caution">
    <text evidence="1">The sequence shown here is derived from an EMBL/GenBank/DDBJ whole genome shotgun (WGS) entry which is preliminary data.</text>
</comment>
<keyword evidence="2" id="KW-1185">Reference proteome</keyword>
<sequence length="107" mass="11757">MADNVEFDEHLFRKAARKTGHVEDRITGIIDKLSTSIASRGNCWGNDTIGRNFANGPDGQGGYTTTRDNLIKGARNVAGTFDNFSEGQTKTADLLRDMEHGNRDGIR</sequence>
<evidence type="ECO:0000313" key="1">
    <source>
        <dbReference type="EMBL" id="NKY30200.1"/>
    </source>
</evidence>
<accession>A0A7X6L9P2</accession>
<dbReference type="Proteomes" id="UP000540698">
    <property type="component" value="Unassembled WGS sequence"/>
</dbReference>
<reference evidence="1 2" key="1">
    <citation type="submission" date="2020-04" db="EMBL/GenBank/DDBJ databases">
        <title>MicrobeNet Type strains.</title>
        <authorList>
            <person name="Nicholson A.C."/>
        </authorList>
    </citation>
    <scope>NUCLEOTIDE SEQUENCE [LARGE SCALE GENOMIC DNA]</scope>
    <source>
        <strain evidence="1 2">DSM 44956</strain>
    </source>
</reference>
<name>A0A7X6L9P2_9NOCA</name>
<evidence type="ECO:0000313" key="2">
    <source>
        <dbReference type="Proteomes" id="UP000540698"/>
    </source>
</evidence>
<dbReference type="RefSeq" id="WP_062971830.1">
    <property type="nucleotide sequence ID" value="NZ_JAAXOS010000016.1"/>
</dbReference>
<proteinExistence type="predicted"/>
<organism evidence="1 2">
    <name type="scientific">Nocardia gamkensis</name>
    <dbReference type="NCBI Taxonomy" id="352869"/>
    <lineage>
        <taxon>Bacteria</taxon>
        <taxon>Bacillati</taxon>
        <taxon>Actinomycetota</taxon>
        <taxon>Actinomycetes</taxon>
        <taxon>Mycobacteriales</taxon>
        <taxon>Nocardiaceae</taxon>
        <taxon>Nocardia</taxon>
    </lineage>
</organism>
<gene>
    <name evidence="1" type="ORF">HGB38_28890</name>
</gene>